<name>A0A4Y2HEK4_ARAVE</name>
<keyword evidence="2" id="KW-1185">Reference proteome</keyword>
<reference evidence="1 2" key="1">
    <citation type="journal article" date="2019" name="Sci. Rep.">
        <title>Orb-weaving spider Araneus ventricosus genome elucidates the spidroin gene catalogue.</title>
        <authorList>
            <person name="Kono N."/>
            <person name="Nakamura H."/>
            <person name="Ohtoshi R."/>
            <person name="Moran D.A.P."/>
            <person name="Shinohara A."/>
            <person name="Yoshida Y."/>
            <person name="Fujiwara M."/>
            <person name="Mori M."/>
            <person name="Tomita M."/>
            <person name="Arakawa K."/>
        </authorList>
    </citation>
    <scope>NUCLEOTIDE SEQUENCE [LARGE SCALE GENOMIC DNA]</scope>
</reference>
<accession>A0A4Y2HEK4</accession>
<comment type="caution">
    <text evidence="1">The sequence shown here is derived from an EMBL/GenBank/DDBJ whole genome shotgun (WGS) entry which is preliminary data.</text>
</comment>
<protein>
    <submittedName>
        <fullName evidence="1">Uncharacterized protein</fullName>
    </submittedName>
</protein>
<evidence type="ECO:0000313" key="2">
    <source>
        <dbReference type="Proteomes" id="UP000499080"/>
    </source>
</evidence>
<dbReference type="Proteomes" id="UP000499080">
    <property type="component" value="Unassembled WGS sequence"/>
</dbReference>
<organism evidence="1 2">
    <name type="scientific">Araneus ventricosus</name>
    <name type="common">Orbweaver spider</name>
    <name type="synonym">Epeira ventricosa</name>
    <dbReference type="NCBI Taxonomy" id="182803"/>
    <lineage>
        <taxon>Eukaryota</taxon>
        <taxon>Metazoa</taxon>
        <taxon>Ecdysozoa</taxon>
        <taxon>Arthropoda</taxon>
        <taxon>Chelicerata</taxon>
        <taxon>Arachnida</taxon>
        <taxon>Araneae</taxon>
        <taxon>Araneomorphae</taxon>
        <taxon>Entelegynae</taxon>
        <taxon>Araneoidea</taxon>
        <taxon>Araneidae</taxon>
        <taxon>Araneus</taxon>
    </lineage>
</organism>
<gene>
    <name evidence="1" type="ORF">AVEN_95529_1</name>
</gene>
<dbReference type="EMBL" id="BGPR01001886">
    <property type="protein sequence ID" value="GBM63726.1"/>
    <property type="molecule type" value="Genomic_DNA"/>
</dbReference>
<evidence type="ECO:0000313" key="1">
    <source>
        <dbReference type="EMBL" id="GBM63726.1"/>
    </source>
</evidence>
<proteinExistence type="predicted"/>
<dbReference type="AlphaFoldDB" id="A0A4Y2HEK4"/>
<sequence>MPVHSPISIRDWRPIRQLIAIASCPRSEHRPWTLRVNIEQLLREERETKEGRESSFSSFVGSTWNLPVIPRCGGTHSRNHHLFSISSFFVSSRPALSSMGEGTIKDRSLEGPCNH</sequence>